<name>A5FDV3_FLAJ1</name>
<dbReference type="Proteomes" id="UP000006694">
    <property type="component" value="Chromosome"/>
</dbReference>
<keyword evidence="2" id="KW-1185">Reference proteome</keyword>
<reference evidence="1 2" key="1">
    <citation type="journal article" date="2009" name="Appl. Environ. Microbiol.">
        <title>Novel features of the polysaccharide-digesting gliding bacterium Flavobacterium johnsoniae as revealed by genome sequence analysis.</title>
        <authorList>
            <person name="McBride M.J."/>
            <person name="Xie G."/>
            <person name="Martens E.C."/>
            <person name="Lapidus A."/>
            <person name="Henrissat B."/>
            <person name="Rhodes R.G."/>
            <person name="Goltsman E."/>
            <person name="Wang W."/>
            <person name="Xu J."/>
            <person name="Hunnicutt D.W."/>
            <person name="Staroscik A.M."/>
            <person name="Hoover T.R."/>
            <person name="Cheng Y.Q."/>
            <person name="Stein J.L."/>
        </authorList>
    </citation>
    <scope>NUCLEOTIDE SEQUENCE [LARGE SCALE GENOMIC DNA]</scope>
    <source>
        <strain evidence="2">ATCC 17061 / DSM 2064 / JCM 8514 / BCRC 14874 / CCUG 350202 / NBRC 14942 / NCIMB 11054 / UW101</strain>
    </source>
</reference>
<dbReference type="eggNOG" id="ENOG50332ES">
    <property type="taxonomic scope" value="Bacteria"/>
</dbReference>
<organism evidence="1 2">
    <name type="scientific">Flavobacterium johnsoniae (strain ATCC 17061 / DSM 2064 / JCM 8514 / BCRC 14874 / CCUG 350202 / NBRC 14942 / NCIMB 11054 / UW101)</name>
    <name type="common">Cytophaga johnsonae</name>
    <dbReference type="NCBI Taxonomy" id="376686"/>
    <lineage>
        <taxon>Bacteria</taxon>
        <taxon>Pseudomonadati</taxon>
        <taxon>Bacteroidota</taxon>
        <taxon>Flavobacteriia</taxon>
        <taxon>Flavobacteriales</taxon>
        <taxon>Flavobacteriaceae</taxon>
        <taxon>Flavobacterium</taxon>
    </lineage>
</organism>
<evidence type="ECO:0000313" key="2">
    <source>
        <dbReference type="Proteomes" id="UP000006694"/>
    </source>
</evidence>
<proteinExistence type="predicted"/>
<evidence type="ECO:0000313" key="1">
    <source>
        <dbReference type="EMBL" id="ABQ06621.1"/>
    </source>
</evidence>
<sequence length="564" mass="67310">MTKMTLRLNYSTYFNQNDTIEDLLAPLGKMDLLRAVSYLINRTKSEKNAVDTISNWFNDKNIQAQLIPKTKSNTSILNIISSLNLLTYITEKADTNTEEIISPNDFELRLFKSYLLLNSEQDKIEVAGQKNLPIDGSEEKLSASLITLLYHDYDLQNYILQEVFLVQLIKSIDFFQFIEKDNKLKNHLSLFLSKYNCKTWTEWIMNLLNLILPILDHNDETYSEFRLDRDENFDTSTTFLSLFTIPLEYEELPDFIHLRSNPILKINDETFIIINKLFLVERIFKSLVFEFSLKINKEVKEEYQLKDFRATYCDNFSEQTLLYNALYNCFPNNPKWSKIKGEDFKKMKYSSEPDYYVRFKNKVLIFESKDVILKGNEKHSRDYSILSKCLKEKFLKIEKNNNISKKAILQIIENIRRVLDKYYDKIDTNYKTEFLNFYPILVVHDRQFDTPELNRLINIWFKKELEKAFNKSEQFKINELVIINIDTLILYQEHFKKRGIYGLEIMINKYFEFKKPRICKNQKELEQKYLETSISFSDFIAKEFNKTNFKKVPSFVNEYINKLI</sequence>
<protein>
    <submittedName>
        <fullName evidence="1">Uncharacterized protein</fullName>
    </submittedName>
</protein>
<dbReference type="EMBL" id="CP000685">
    <property type="protein sequence ID" value="ABQ06621.1"/>
    <property type="molecule type" value="Genomic_DNA"/>
</dbReference>
<dbReference type="HOGENOM" id="CLU_453918_0_0_10"/>
<gene>
    <name evidence="1" type="ordered locus">Fjoh_3607</name>
</gene>
<dbReference type="AlphaFoldDB" id="A5FDV3"/>
<accession>A5FDV3</accession>
<dbReference type="KEGG" id="fjo:Fjoh_3607"/>